<keyword evidence="10" id="KW-0732">Signal</keyword>
<dbReference type="InterPro" id="IPR000743">
    <property type="entry name" value="Glyco_hydro_28"/>
</dbReference>
<dbReference type="PROSITE" id="PS00502">
    <property type="entry name" value="POLYGALACTURONASE"/>
    <property type="match status" value="1"/>
</dbReference>
<evidence type="ECO:0000256" key="7">
    <source>
        <dbReference type="ARBA" id="ARBA00023316"/>
    </source>
</evidence>
<dbReference type="GO" id="GO:0004650">
    <property type="term" value="F:polygalacturonase activity"/>
    <property type="evidence" value="ECO:0007669"/>
    <property type="project" value="InterPro"/>
</dbReference>
<evidence type="ECO:0000256" key="10">
    <source>
        <dbReference type="SAM" id="SignalP"/>
    </source>
</evidence>
<feature type="chain" id="PRO_5026835058" evidence="10">
    <location>
        <begin position="24"/>
        <end position="370"/>
    </location>
</feature>
<comment type="subcellular location">
    <subcellularLocation>
        <location evidence="1">Secreted</location>
        <location evidence="1">Cell wall</location>
    </subcellularLocation>
</comment>
<evidence type="ECO:0000313" key="12">
    <source>
        <dbReference type="Proteomes" id="UP000504621"/>
    </source>
</evidence>
<dbReference type="SMART" id="SM00710">
    <property type="entry name" value="PbH1"/>
    <property type="match status" value="3"/>
</dbReference>
<proteinExistence type="inferred from homology"/>
<evidence type="ECO:0000256" key="2">
    <source>
        <dbReference type="ARBA" id="ARBA00008834"/>
    </source>
</evidence>
<feature type="active site" evidence="8">
    <location>
        <position position="216"/>
    </location>
</feature>
<reference evidence="13" key="1">
    <citation type="submission" date="2025-08" db="UniProtKB">
        <authorList>
            <consortium name="RefSeq"/>
        </authorList>
    </citation>
    <scope>IDENTIFICATION</scope>
    <source>
        <tissue evidence="13">Leaf</tissue>
    </source>
</reference>
<keyword evidence="5 9" id="KW-0378">Hydrolase</keyword>
<dbReference type="Proteomes" id="UP000504621">
    <property type="component" value="Unplaced"/>
</dbReference>
<protein>
    <submittedName>
        <fullName evidence="13">Exopolygalacturonase clone GBGA483-like isoform X2</fullName>
    </submittedName>
</protein>
<dbReference type="RefSeq" id="XP_021274033.1">
    <property type="nucleotide sequence ID" value="XM_021418358.1"/>
</dbReference>
<dbReference type="PANTHER" id="PTHR31375">
    <property type="match status" value="1"/>
</dbReference>
<keyword evidence="3" id="KW-0134">Cell wall</keyword>
<dbReference type="InterPro" id="IPR012334">
    <property type="entry name" value="Pectin_lyas_fold"/>
</dbReference>
<gene>
    <name evidence="13" type="primary">LOC110409110</name>
</gene>
<dbReference type="InterPro" id="IPR006626">
    <property type="entry name" value="PbH1"/>
</dbReference>
<dbReference type="SUPFAM" id="SSF51126">
    <property type="entry name" value="Pectin lyase-like"/>
    <property type="match status" value="1"/>
</dbReference>
<evidence type="ECO:0000256" key="6">
    <source>
        <dbReference type="ARBA" id="ARBA00023295"/>
    </source>
</evidence>
<evidence type="ECO:0000256" key="3">
    <source>
        <dbReference type="ARBA" id="ARBA00022512"/>
    </source>
</evidence>
<evidence type="ECO:0000256" key="8">
    <source>
        <dbReference type="PROSITE-ProRule" id="PRU10052"/>
    </source>
</evidence>
<sequence length="370" mass="39662">MSLDINTKLLLVFSLFCFNVVFAGESGARRADLGMEGFEQHGRGLGLSHYKGRSSHLFNVKSFGARADGLTDDSKAFRAAWKKACQAAGEVDLVIPKGTYLLGPVKFAGPCTNVSKITVRVKNVKFVGTNRTVVRSITSVNSKFFHMALVECKNFKGTKIKISAPADSPNTDGIHIERSSSVHFSRSLIGTGDDCISIGQGNSEVTITSISCGPGHGISVGSLGRYRKEGDVSGLVVRDCTITGTTNGIRIKTWANSPDRSAATNMTFENIHMNNVTNPIIIDQAYCPFASCTPMGTSQVKLSDIYFKKIKGTSSSAVAVTLECSKGIPCQDIYLEDVHLDLASGEKQATSTCKNVRAKYIGTQIPPPCA</sequence>
<feature type="domain" description="Rhamnogalacturonase A/B/Epimerase-like pectate lyase" evidence="11">
    <location>
        <begin position="58"/>
        <end position="102"/>
    </location>
</feature>
<evidence type="ECO:0000256" key="4">
    <source>
        <dbReference type="ARBA" id="ARBA00022525"/>
    </source>
</evidence>
<name>A0A6J0ZGG4_9ROSI</name>
<dbReference type="AlphaFoldDB" id="A0A6J0ZGG4"/>
<evidence type="ECO:0000259" key="11">
    <source>
        <dbReference type="Pfam" id="PF12708"/>
    </source>
</evidence>
<evidence type="ECO:0000256" key="5">
    <source>
        <dbReference type="ARBA" id="ARBA00022801"/>
    </source>
</evidence>
<dbReference type="GO" id="GO:0005975">
    <property type="term" value="P:carbohydrate metabolic process"/>
    <property type="evidence" value="ECO:0007669"/>
    <property type="project" value="InterPro"/>
</dbReference>
<dbReference type="InterPro" id="IPR011050">
    <property type="entry name" value="Pectin_lyase_fold/virulence"/>
</dbReference>
<keyword evidence="6 9" id="KW-0326">Glycosidase</keyword>
<feature type="signal peptide" evidence="10">
    <location>
        <begin position="1"/>
        <end position="23"/>
    </location>
</feature>
<dbReference type="GO" id="GO:0071555">
    <property type="term" value="P:cell wall organization"/>
    <property type="evidence" value="ECO:0007669"/>
    <property type="project" value="UniProtKB-KW"/>
</dbReference>
<evidence type="ECO:0000256" key="1">
    <source>
        <dbReference type="ARBA" id="ARBA00004191"/>
    </source>
</evidence>
<accession>A0A6J0ZGG4</accession>
<organism evidence="12 13">
    <name type="scientific">Herrania umbratica</name>
    <dbReference type="NCBI Taxonomy" id="108875"/>
    <lineage>
        <taxon>Eukaryota</taxon>
        <taxon>Viridiplantae</taxon>
        <taxon>Streptophyta</taxon>
        <taxon>Embryophyta</taxon>
        <taxon>Tracheophyta</taxon>
        <taxon>Spermatophyta</taxon>
        <taxon>Magnoliopsida</taxon>
        <taxon>eudicotyledons</taxon>
        <taxon>Gunneridae</taxon>
        <taxon>Pentapetalae</taxon>
        <taxon>rosids</taxon>
        <taxon>malvids</taxon>
        <taxon>Malvales</taxon>
        <taxon>Malvaceae</taxon>
        <taxon>Byttnerioideae</taxon>
        <taxon>Herrania</taxon>
    </lineage>
</organism>
<dbReference type="Gene3D" id="2.160.20.10">
    <property type="entry name" value="Single-stranded right-handed beta-helix, Pectin lyase-like"/>
    <property type="match status" value="2"/>
</dbReference>
<dbReference type="InterPro" id="IPR024535">
    <property type="entry name" value="RHGA/B-epi-like_pectate_lyase"/>
</dbReference>
<comment type="similarity">
    <text evidence="2 9">Belongs to the glycosyl hydrolase 28 family.</text>
</comment>
<keyword evidence="7" id="KW-0961">Cell wall biogenesis/degradation</keyword>
<evidence type="ECO:0000313" key="13">
    <source>
        <dbReference type="RefSeq" id="XP_021274033.1"/>
    </source>
</evidence>
<keyword evidence="4" id="KW-0964">Secreted</keyword>
<evidence type="ECO:0000256" key="9">
    <source>
        <dbReference type="RuleBase" id="RU361169"/>
    </source>
</evidence>
<dbReference type="Pfam" id="PF00295">
    <property type="entry name" value="Glyco_hydro_28"/>
    <property type="match status" value="1"/>
</dbReference>
<keyword evidence="12" id="KW-1185">Reference proteome</keyword>
<dbReference type="GeneID" id="110409110"/>
<dbReference type="Pfam" id="PF12708">
    <property type="entry name" value="Pect-lyase_RHGA_epim"/>
    <property type="match status" value="1"/>
</dbReference>